<comment type="caution">
    <text evidence="9">The sequence shown here is derived from an EMBL/GenBank/DDBJ whole genome shotgun (WGS) entry which is preliminary data.</text>
</comment>
<proteinExistence type="inferred from homology"/>
<dbReference type="EMBL" id="JBGMEH010000008">
    <property type="protein sequence ID" value="MFO3716565.1"/>
    <property type="molecule type" value="Genomic_DNA"/>
</dbReference>
<evidence type="ECO:0000313" key="9">
    <source>
        <dbReference type="EMBL" id="MFO3716565.1"/>
    </source>
</evidence>
<feature type="compositionally biased region" description="Basic and acidic residues" evidence="7">
    <location>
        <begin position="35"/>
        <end position="47"/>
    </location>
</feature>
<feature type="region of interest" description="Disordered" evidence="7">
    <location>
        <begin position="25"/>
        <end position="59"/>
    </location>
</feature>
<keyword evidence="5" id="KW-0564">Palmitate</keyword>
<keyword evidence="4" id="KW-0472">Membrane</keyword>
<dbReference type="Gene3D" id="3.40.190.10">
    <property type="entry name" value="Periplasmic binding protein-like II"/>
    <property type="match status" value="2"/>
</dbReference>
<dbReference type="RefSeq" id="WP_410033207.1">
    <property type="nucleotide sequence ID" value="NZ_JBGMEH010000008.1"/>
</dbReference>
<reference evidence="9 10" key="1">
    <citation type="journal article" date="2025" name="Anaerobe">
        <title>Description of Anaerococcus kampingiae sp. nov., Anaerococcus groningensis sp. nov., Anaerococcus martiniensis sp. nov., and Anaerococcus cruorum sp. nov., isolated from human clinical specimens.</title>
        <authorList>
            <person name="Boiten K.E."/>
            <person name="Meijer J."/>
            <person name="van Wezel E.M."/>
            <person name="Veloo A.C.M."/>
        </authorList>
    </citation>
    <scope>NUCLEOTIDE SEQUENCE [LARGE SCALE GENOMIC DNA]</scope>
    <source>
        <strain evidence="9 10">ENR1039</strain>
    </source>
</reference>
<evidence type="ECO:0000256" key="5">
    <source>
        <dbReference type="ARBA" id="ARBA00023139"/>
    </source>
</evidence>
<evidence type="ECO:0000256" key="4">
    <source>
        <dbReference type="ARBA" id="ARBA00023136"/>
    </source>
</evidence>
<dbReference type="SUPFAM" id="SSF53850">
    <property type="entry name" value="Periplasmic binding protein-like II"/>
    <property type="match status" value="1"/>
</dbReference>
<protein>
    <submittedName>
        <fullName evidence="9">MetQ/NlpA family ABC transporter substrate-binding protein</fullName>
    </submittedName>
</protein>
<comment type="similarity">
    <text evidence="2">Belongs to the NlpA lipoprotein family.</text>
</comment>
<dbReference type="PANTHER" id="PTHR30429">
    <property type="entry name" value="D-METHIONINE-BINDING LIPOPROTEIN METQ"/>
    <property type="match status" value="1"/>
</dbReference>
<keyword evidence="3 8" id="KW-0732">Signal</keyword>
<evidence type="ECO:0000256" key="7">
    <source>
        <dbReference type="SAM" id="MobiDB-lite"/>
    </source>
</evidence>
<dbReference type="Proteomes" id="UP001638015">
    <property type="component" value="Unassembled WGS sequence"/>
</dbReference>
<feature type="compositionally biased region" description="Acidic residues" evidence="7">
    <location>
        <begin position="48"/>
        <end position="59"/>
    </location>
</feature>
<dbReference type="PANTHER" id="PTHR30429:SF3">
    <property type="entry name" value="LIPOPROTEIN"/>
    <property type="match status" value="1"/>
</dbReference>
<keyword evidence="6" id="KW-0449">Lipoprotein</keyword>
<evidence type="ECO:0000256" key="8">
    <source>
        <dbReference type="SAM" id="SignalP"/>
    </source>
</evidence>
<keyword evidence="10" id="KW-1185">Reference proteome</keyword>
<evidence type="ECO:0000256" key="3">
    <source>
        <dbReference type="ARBA" id="ARBA00022729"/>
    </source>
</evidence>
<evidence type="ECO:0000256" key="2">
    <source>
        <dbReference type="ARBA" id="ARBA00008973"/>
    </source>
</evidence>
<sequence>MKSISKKFSLGLALILGLSACGANNNETANNEAPAEEKAQTEVVEKAEETEDTENSEDPLADKDVIKIGVVGEKNEVWEDIIQRFEEGTGKKIELVKFSEYREPNEALLAGDIDANAFQHKKFLEDFNESSGSDIVAVGDTLIAPLGIYSSKIENIEDLEDGARIAIPDDPTNGARSLFLLQTAGLIEVNGEEGDAITVDDITSNPRNFEIIELAASQTARSLDDVDIACVNSGIAVDAGLVPSQDAIFLEDPEDTDKQIYVNIVATTQDKKDSATLKDLIDNYYHTDQTKKIVEETSKGSEFPVW</sequence>
<name>A0ABW9MXQ3_9FIRM</name>
<feature type="signal peptide" evidence="8">
    <location>
        <begin position="1"/>
        <end position="23"/>
    </location>
</feature>
<accession>A0ABW9MXQ3</accession>
<dbReference type="Pfam" id="PF03180">
    <property type="entry name" value="Lipoprotein_9"/>
    <property type="match status" value="1"/>
</dbReference>
<dbReference type="InterPro" id="IPR004872">
    <property type="entry name" value="Lipoprotein_NlpA"/>
</dbReference>
<feature type="chain" id="PRO_5047504235" evidence="8">
    <location>
        <begin position="24"/>
        <end position="306"/>
    </location>
</feature>
<gene>
    <name evidence="9" type="ORF">ACCQ40_07325</name>
</gene>
<evidence type="ECO:0000313" key="10">
    <source>
        <dbReference type="Proteomes" id="UP001638015"/>
    </source>
</evidence>
<organism evidence="9 10">
    <name type="scientific">Anaerococcus cruorum</name>
    <dbReference type="NCBI Taxonomy" id="3115617"/>
    <lineage>
        <taxon>Bacteria</taxon>
        <taxon>Bacillati</taxon>
        <taxon>Bacillota</taxon>
        <taxon>Tissierellia</taxon>
        <taxon>Tissierellales</taxon>
        <taxon>Peptoniphilaceae</taxon>
        <taxon>Anaerococcus</taxon>
    </lineage>
</organism>
<evidence type="ECO:0000256" key="6">
    <source>
        <dbReference type="ARBA" id="ARBA00023288"/>
    </source>
</evidence>
<comment type="subcellular location">
    <subcellularLocation>
        <location evidence="1">Membrane</location>
        <topology evidence="1">Lipid-anchor</topology>
    </subcellularLocation>
</comment>
<dbReference type="PROSITE" id="PS51257">
    <property type="entry name" value="PROKAR_LIPOPROTEIN"/>
    <property type="match status" value="1"/>
</dbReference>
<evidence type="ECO:0000256" key="1">
    <source>
        <dbReference type="ARBA" id="ARBA00004635"/>
    </source>
</evidence>
<dbReference type="PIRSF" id="PIRSF002854">
    <property type="entry name" value="MetQ"/>
    <property type="match status" value="1"/>
</dbReference>